<reference evidence="3" key="1">
    <citation type="submission" date="2024-02" db="UniProtKB">
        <authorList>
            <consortium name="WormBaseParasite"/>
        </authorList>
    </citation>
    <scope>IDENTIFICATION</scope>
</reference>
<proteinExistence type="predicted"/>
<evidence type="ECO:0000313" key="3">
    <source>
        <dbReference type="WBParaSite" id="MBELARI_LOCUS5456.1"/>
    </source>
</evidence>
<name>A0AAF3FHW2_9BILA</name>
<dbReference type="WBParaSite" id="MBELARI_LOCUS5456.1">
    <property type="protein sequence ID" value="MBELARI_LOCUS5456.1"/>
    <property type="gene ID" value="MBELARI_LOCUS5456"/>
</dbReference>
<dbReference type="AlphaFoldDB" id="A0AAF3FHW2"/>
<protein>
    <submittedName>
        <fullName evidence="3">Uncharacterized protein</fullName>
    </submittedName>
</protein>
<feature type="region of interest" description="Disordered" evidence="1">
    <location>
        <begin position="51"/>
        <end position="75"/>
    </location>
</feature>
<sequence>MTTTFSEELDEDEYMEETFSVPIVLGAVNNDTAINQYAGDDMEMEICMDEHNSHPAPHSIKSQEEQAEQNENPLVSTIPQRVKQEIEEPEPINETSYQSTTLPILTRPVISQFVQSASDNMRSSIQNSEEQTPQIEPRESTTNDISEGSACPNSKEFLNENESVRFAVATTLVSDSSPANDEASDLRLSNVKSNPDSEPGQPLSQVDNTSSLASVPDTATLSEETFTFRVVQSINAQSTREGSSNLETKPDVPCTFTEDSDEEIRNEFTQPSALHQDPQAIAAQRVQSLLEMFESGNEQPITQNIHNTVHLSQDASFPLPLITVDDDEETVSRPNNQQPTEVKLVFRTGSPPLFAMPLIPSTYFDFNQINSVHPVVTASNRLIWPGVRIPVDLRTSVAIPKIPAEVLAIMEVDDHHDSDFDDEHCKDTFASRRLRKMRKGETMSPEITQENPGLDNAQFVRSCNEEERKEIRRMNDAKRQRIATPPLPLPQARANNVGADDYEDGEYLVEFSDKYSQHGLGVEPCARKLDSWPKKPLLKEMVKEHPSSARTSTQQTTVSRSGAQSSSTFFLPPPNYRSPPTLPNAQLKKPPNQPPRNRESFDRRFGERGSMYQSPSTSQGFPGNRYPNIDSSSHPGFSGECDFYHERYPMDRRLHMDMGQPNDAVLRPPPMQRGSHLQPPAFRGSSSWDNAPRVADLPQIANNIEPETISYGRANRGDAWNNQPNTRPQNRNDYRFDSYADSQMNRDEGNAAVRVRREMRLEQSTNSYDRGDWPSRPNTHPPSFQPPSSSGHYYETNYRSNGSNCAPRFPVSPSGITHNSSSHHPSITQRHEFPPISTNFLSTGNQPTAKSIEAQASSANHIDDWDEAMETLEASLNFYASNTVLE</sequence>
<feature type="compositionally biased region" description="Polar residues" evidence="1">
    <location>
        <begin position="190"/>
        <end position="214"/>
    </location>
</feature>
<evidence type="ECO:0000256" key="1">
    <source>
        <dbReference type="SAM" id="MobiDB-lite"/>
    </source>
</evidence>
<feature type="compositionally biased region" description="Basic and acidic residues" evidence="1">
    <location>
        <begin position="596"/>
        <end position="607"/>
    </location>
</feature>
<feature type="compositionally biased region" description="Polar residues" evidence="1">
    <location>
        <begin position="611"/>
        <end position="621"/>
    </location>
</feature>
<feature type="compositionally biased region" description="Pro residues" evidence="1">
    <location>
        <begin position="571"/>
        <end position="582"/>
    </location>
</feature>
<feature type="region of interest" description="Disordered" evidence="1">
    <location>
        <begin position="117"/>
        <end position="155"/>
    </location>
</feature>
<organism evidence="2 3">
    <name type="scientific">Mesorhabditis belari</name>
    <dbReference type="NCBI Taxonomy" id="2138241"/>
    <lineage>
        <taxon>Eukaryota</taxon>
        <taxon>Metazoa</taxon>
        <taxon>Ecdysozoa</taxon>
        <taxon>Nematoda</taxon>
        <taxon>Chromadorea</taxon>
        <taxon>Rhabditida</taxon>
        <taxon>Rhabditina</taxon>
        <taxon>Rhabditomorpha</taxon>
        <taxon>Rhabditoidea</taxon>
        <taxon>Rhabditidae</taxon>
        <taxon>Mesorhabditinae</taxon>
        <taxon>Mesorhabditis</taxon>
    </lineage>
</organism>
<feature type="region of interest" description="Disordered" evidence="1">
    <location>
        <begin position="175"/>
        <end position="214"/>
    </location>
</feature>
<feature type="region of interest" description="Disordered" evidence="1">
    <location>
        <begin position="713"/>
        <end position="733"/>
    </location>
</feature>
<feature type="compositionally biased region" description="Polar residues" evidence="1">
    <location>
        <begin position="117"/>
        <end position="135"/>
    </location>
</feature>
<evidence type="ECO:0000313" key="2">
    <source>
        <dbReference type="Proteomes" id="UP000887575"/>
    </source>
</evidence>
<feature type="region of interest" description="Disordered" evidence="1">
    <location>
        <begin position="542"/>
        <end position="633"/>
    </location>
</feature>
<accession>A0AAF3FHW2</accession>
<feature type="compositionally biased region" description="Polar residues" evidence="1">
    <location>
        <begin position="786"/>
        <end position="799"/>
    </location>
</feature>
<keyword evidence="2" id="KW-1185">Reference proteome</keyword>
<feature type="compositionally biased region" description="Low complexity" evidence="1">
    <location>
        <begin position="548"/>
        <end position="561"/>
    </location>
</feature>
<feature type="region of interest" description="Disordered" evidence="1">
    <location>
        <begin position="759"/>
        <end position="799"/>
    </location>
</feature>
<dbReference type="Proteomes" id="UP000887575">
    <property type="component" value="Unassembled WGS sequence"/>
</dbReference>